<evidence type="ECO:0000313" key="3">
    <source>
        <dbReference type="Proteomes" id="UP001523401"/>
    </source>
</evidence>
<dbReference type="SUPFAM" id="SSF51294">
    <property type="entry name" value="Hedgehog/intein (Hint) domain"/>
    <property type="match status" value="1"/>
</dbReference>
<feature type="domain" description="Hedgehog/Intein (Hint)" evidence="1">
    <location>
        <begin position="169"/>
        <end position="304"/>
    </location>
</feature>
<proteinExistence type="predicted"/>
<organism evidence="2 3">
    <name type="scientific">Asaia lannensis NBRC 102526</name>
    <dbReference type="NCBI Taxonomy" id="1307926"/>
    <lineage>
        <taxon>Bacteria</taxon>
        <taxon>Pseudomonadati</taxon>
        <taxon>Pseudomonadota</taxon>
        <taxon>Alphaproteobacteria</taxon>
        <taxon>Acetobacterales</taxon>
        <taxon>Acetobacteraceae</taxon>
        <taxon>Asaia</taxon>
    </lineage>
</organism>
<dbReference type="Gene3D" id="2.170.16.10">
    <property type="entry name" value="Hedgehog/Intein (Hint) domain"/>
    <property type="match status" value="1"/>
</dbReference>
<evidence type="ECO:0000313" key="2">
    <source>
        <dbReference type="EMBL" id="MCO6160596.1"/>
    </source>
</evidence>
<dbReference type="Pfam" id="PF13403">
    <property type="entry name" value="Hint_2"/>
    <property type="match status" value="1"/>
</dbReference>
<name>A0ABT1CIM6_9PROT</name>
<accession>A0ABT1CIM6</accession>
<evidence type="ECO:0000259" key="1">
    <source>
        <dbReference type="Pfam" id="PF13403"/>
    </source>
</evidence>
<comment type="caution">
    <text evidence="2">The sequence shown here is derived from an EMBL/GenBank/DDBJ whole genome shotgun (WGS) entry which is preliminary data.</text>
</comment>
<reference evidence="2 3" key="1">
    <citation type="submission" date="2022-06" db="EMBL/GenBank/DDBJ databases">
        <title>Whole-genome of Asaia lannensis strain LMG 27011T.</title>
        <authorList>
            <person name="Sombolestani A."/>
        </authorList>
    </citation>
    <scope>NUCLEOTIDE SEQUENCE [LARGE SCALE GENOMIC DNA]</scope>
    <source>
        <strain evidence="2 3">NBRC 102526</strain>
    </source>
</reference>
<keyword evidence="3" id="KW-1185">Reference proteome</keyword>
<dbReference type="InterPro" id="IPR036844">
    <property type="entry name" value="Hint_dom_sf"/>
</dbReference>
<protein>
    <submittedName>
        <fullName evidence="2">Hint domain-containing protein</fullName>
    </submittedName>
</protein>
<sequence length="485" mass="52592">MYNYNASCHMTGSGTINLNNVTLASAGGKQLCYGNPTFMSITGQTINMNNSQVAFGCAAVSGGGVASNLTINLTGGNNYIGFIPNTSVSSITVTGFGIGDIIDLAAKGVTDSYQYDPSSGVLLIYATISGKLQQISINIGLGYDPNGFSLASTSSSDTEKGVTYNYPAPCYLAGTLISTPRGPVAVENLTAGDEIIIHTPQGGTETDIILATGNRRLTVHEDGATYPVCVRKDALGEGIPDRDLYITDEHCLFLEGKFIPARMLVNNATILYDNTIREYEIFHFVLKNHSVVVANGVYSESFLHESHPNFLSLNDDASELNAAERFPVVTDIREIEPIFNQIVRRAALNMPAFTPHNPEISLVVNGKTEVKPARINGNKAVFVIDEPFDLLALRARQFRPSNAIGPFFDDRRDLGVLVGEIKLFKPQDTSSSSAHLTDVPVPGWHSLECRNLRWTRETAYITDLQNDYGSAVLSVEVLPTQFYSL</sequence>
<dbReference type="EMBL" id="JAMXQU010000008">
    <property type="protein sequence ID" value="MCO6160596.1"/>
    <property type="molecule type" value="Genomic_DNA"/>
</dbReference>
<dbReference type="InterPro" id="IPR028992">
    <property type="entry name" value="Hedgehog/Intein_dom"/>
</dbReference>
<gene>
    <name evidence="2" type="ORF">NF685_11205</name>
</gene>
<dbReference type="Proteomes" id="UP001523401">
    <property type="component" value="Unassembled WGS sequence"/>
</dbReference>